<sequence>MDWVTALPPERDRRFNACIVLVERYSKSPIILPCHKADTAIGTAIMIWNRIMSNTGLFKNIISDRDPKSTSELWKDLQTSFGTEVSFSTAYQIQPDGLEKRIIQNLEDMIRTFCAHCFEFKESDGFTQHWCTLLTALELSYETSIHSSTGKTPAMLAKGWNPRLPLKLSKRT</sequence>
<dbReference type="Gene3D" id="3.30.420.10">
    <property type="entry name" value="Ribonuclease H-like superfamily/Ribonuclease H"/>
    <property type="match status" value="1"/>
</dbReference>
<dbReference type="InterPro" id="IPR001584">
    <property type="entry name" value="Integrase_cat-core"/>
</dbReference>
<dbReference type="Proteomes" id="UP000765509">
    <property type="component" value="Unassembled WGS sequence"/>
</dbReference>
<dbReference type="GO" id="GO:0005634">
    <property type="term" value="C:nucleus"/>
    <property type="evidence" value="ECO:0007669"/>
    <property type="project" value="UniProtKB-ARBA"/>
</dbReference>
<evidence type="ECO:0000313" key="3">
    <source>
        <dbReference type="EMBL" id="MBW0495737.1"/>
    </source>
</evidence>
<proteinExistence type="predicted"/>
<keyword evidence="1" id="KW-0694">RNA-binding</keyword>
<dbReference type="InterPro" id="IPR036397">
    <property type="entry name" value="RNaseH_sf"/>
</dbReference>
<reference evidence="3" key="1">
    <citation type="submission" date="2021-03" db="EMBL/GenBank/DDBJ databases">
        <title>Draft genome sequence of rust myrtle Austropuccinia psidii MF-1, a brazilian biotype.</title>
        <authorList>
            <person name="Quecine M.C."/>
            <person name="Pachon D.M.R."/>
            <person name="Bonatelli M.L."/>
            <person name="Correr F.H."/>
            <person name="Franceschini L.M."/>
            <person name="Leite T.F."/>
            <person name="Margarido G.R.A."/>
            <person name="Almeida C.A."/>
            <person name="Ferrarezi J.A."/>
            <person name="Labate C.A."/>
        </authorList>
    </citation>
    <scope>NUCLEOTIDE SEQUENCE</scope>
    <source>
        <strain evidence="3">MF-1</strain>
    </source>
</reference>
<dbReference type="OrthoDB" id="2273864at2759"/>
<comment type="caution">
    <text evidence="3">The sequence shown here is derived from an EMBL/GenBank/DDBJ whole genome shotgun (WGS) entry which is preliminary data.</text>
</comment>
<dbReference type="SUPFAM" id="SSF53098">
    <property type="entry name" value="Ribonuclease H-like"/>
    <property type="match status" value="1"/>
</dbReference>
<evidence type="ECO:0000259" key="2">
    <source>
        <dbReference type="PROSITE" id="PS50994"/>
    </source>
</evidence>
<name>A0A9Q3D8N5_9BASI</name>
<dbReference type="PANTHER" id="PTHR37984">
    <property type="entry name" value="PROTEIN CBG26694"/>
    <property type="match status" value="1"/>
</dbReference>
<evidence type="ECO:0000313" key="4">
    <source>
        <dbReference type="Proteomes" id="UP000765509"/>
    </source>
</evidence>
<dbReference type="GO" id="GO:0003723">
    <property type="term" value="F:RNA binding"/>
    <property type="evidence" value="ECO:0007669"/>
    <property type="project" value="UniProtKB-KW"/>
</dbReference>
<evidence type="ECO:0000256" key="1">
    <source>
        <dbReference type="ARBA" id="ARBA00022884"/>
    </source>
</evidence>
<gene>
    <name evidence="3" type="ORF">O181_035452</name>
</gene>
<keyword evidence="4" id="KW-1185">Reference proteome</keyword>
<protein>
    <recommendedName>
        <fullName evidence="2">Integrase catalytic domain-containing protein</fullName>
    </recommendedName>
</protein>
<dbReference type="InterPro" id="IPR050951">
    <property type="entry name" value="Retrovirus_Pol_polyprotein"/>
</dbReference>
<accession>A0A9Q3D8N5</accession>
<dbReference type="GO" id="GO:0015074">
    <property type="term" value="P:DNA integration"/>
    <property type="evidence" value="ECO:0007669"/>
    <property type="project" value="InterPro"/>
</dbReference>
<dbReference type="PANTHER" id="PTHR37984:SF5">
    <property type="entry name" value="PROTEIN NYNRIN-LIKE"/>
    <property type="match status" value="1"/>
</dbReference>
<feature type="domain" description="Integrase catalytic" evidence="2">
    <location>
        <begin position="1"/>
        <end position="161"/>
    </location>
</feature>
<dbReference type="InterPro" id="IPR012337">
    <property type="entry name" value="RNaseH-like_sf"/>
</dbReference>
<dbReference type="PROSITE" id="PS50994">
    <property type="entry name" value="INTEGRASE"/>
    <property type="match status" value="1"/>
</dbReference>
<dbReference type="AlphaFoldDB" id="A0A9Q3D8N5"/>
<organism evidence="3 4">
    <name type="scientific">Austropuccinia psidii MF-1</name>
    <dbReference type="NCBI Taxonomy" id="1389203"/>
    <lineage>
        <taxon>Eukaryota</taxon>
        <taxon>Fungi</taxon>
        <taxon>Dikarya</taxon>
        <taxon>Basidiomycota</taxon>
        <taxon>Pucciniomycotina</taxon>
        <taxon>Pucciniomycetes</taxon>
        <taxon>Pucciniales</taxon>
        <taxon>Sphaerophragmiaceae</taxon>
        <taxon>Austropuccinia</taxon>
    </lineage>
</organism>
<dbReference type="EMBL" id="AVOT02013265">
    <property type="protein sequence ID" value="MBW0495737.1"/>
    <property type="molecule type" value="Genomic_DNA"/>
</dbReference>